<proteinExistence type="predicted"/>
<comment type="caution">
    <text evidence="1">The sequence shown here is derived from an EMBL/GenBank/DDBJ whole genome shotgun (WGS) entry which is preliminary data.</text>
</comment>
<dbReference type="AlphaFoldDB" id="X1UJW0"/>
<protein>
    <submittedName>
        <fullName evidence="1">Uncharacterized protein</fullName>
    </submittedName>
</protein>
<evidence type="ECO:0000313" key="1">
    <source>
        <dbReference type="EMBL" id="GAI92639.1"/>
    </source>
</evidence>
<feature type="non-terminal residue" evidence="1">
    <location>
        <position position="1"/>
    </location>
</feature>
<reference evidence="1" key="1">
    <citation type="journal article" date="2014" name="Front. Microbiol.">
        <title>High frequency of phylogenetically diverse reductive dehalogenase-homologous genes in deep subseafloor sedimentary metagenomes.</title>
        <authorList>
            <person name="Kawai M."/>
            <person name="Futagami T."/>
            <person name="Toyoda A."/>
            <person name="Takaki Y."/>
            <person name="Nishi S."/>
            <person name="Hori S."/>
            <person name="Arai W."/>
            <person name="Tsubouchi T."/>
            <person name="Morono Y."/>
            <person name="Uchiyama I."/>
            <person name="Ito T."/>
            <person name="Fujiyama A."/>
            <person name="Inagaki F."/>
            <person name="Takami H."/>
        </authorList>
    </citation>
    <scope>NUCLEOTIDE SEQUENCE</scope>
    <source>
        <strain evidence="1">Expedition CK06-06</strain>
    </source>
</reference>
<accession>X1UJW0</accession>
<sequence>EKRKQARVVSEEKRRHGLLLDMTVEALGSPGLMVNTDIAARTGCRCYKIDETLMCYSRGIIGTLSKPQVEAYCPTKKILTEGGLVERVKKFKEAAREAKKKIVKIPRGERLEPWLTEMGKALRKRGIEV</sequence>
<dbReference type="EMBL" id="BARW01020527">
    <property type="protein sequence ID" value="GAI92639.1"/>
    <property type="molecule type" value="Genomic_DNA"/>
</dbReference>
<name>X1UJW0_9ZZZZ</name>
<gene>
    <name evidence="1" type="ORF">S12H4_34657</name>
</gene>
<organism evidence="1">
    <name type="scientific">marine sediment metagenome</name>
    <dbReference type="NCBI Taxonomy" id="412755"/>
    <lineage>
        <taxon>unclassified sequences</taxon>
        <taxon>metagenomes</taxon>
        <taxon>ecological metagenomes</taxon>
    </lineage>
</organism>